<dbReference type="PANTHER" id="PTHR14269">
    <property type="entry name" value="CDP-DIACYLGLYCEROL--GLYCEROL-3-PHOSPHATE 3-PHOSPHATIDYLTRANSFERASE-RELATED"/>
    <property type="match status" value="1"/>
</dbReference>
<comment type="similarity">
    <text evidence="2 11">Belongs to the CDP-alcohol phosphatidyltransferase class-I family.</text>
</comment>
<evidence type="ECO:0000256" key="10">
    <source>
        <dbReference type="ARBA" id="ARBA00023264"/>
    </source>
</evidence>
<proteinExistence type="inferred from homology"/>
<evidence type="ECO:0000256" key="3">
    <source>
        <dbReference type="ARBA" id="ARBA00022516"/>
    </source>
</evidence>
<dbReference type="Gene3D" id="1.20.120.1760">
    <property type="match status" value="1"/>
</dbReference>
<evidence type="ECO:0000256" key="6">
    <source>
        <dbReference type="ARBA" id="ARBA00022989"/>
    </source>
</evidence>
<evidence type="ECO:0000313" key="14">
    <source>
        <dbReference type="Proteomes" id="UP001412067"/>
    </source>
</evidence>
<protein>
    <submittedName>
        <fullName evidence="13">Uncharacterized protein</fullName>
    </submittedName>
</protein>
<evidence type="ECO:0000256" key="12">
    <source>
        <dbReference type="SAM" id="MobiDB-lite"/>
    </source>
</evidence>
<dbReference type="InterPro" id="IPR050324">
    <property type="entry name" value="CDP-alcohol_PTase-I"/>
</dbReference>
<evidence type="ECO:0000256" key="11">
    <source>
        <dbReference type="RuleBase" id="RU003750"/>
    </source>
</evidence>
<evidence type="ECO:0000256" key="7">
    <source>
        <dbReference type="ARBA" id="ARBA00023098"/>
    </source>
</evidence>
<dbReference type="InterPro" id="IPR000462">
    <property type="entry name" value="CDP-OH_P_trans"/>
</dbReference>
<evidence type="ECO:0000256" key="4">
    <source>
        <dbReference type="ARBA" id="ARBA00022679"/>
    </source>
</evidence>
<dbReference type="InterPro" id="IPR048254">
    <property type="entry name" value="CDP_ALCOHOL_P_TRANSF_CS"/>
</dbReference>
<keyword evidence="14" id="KW-1185">Reference proteome</keyword>
<keyword evidence="10" id="KW-1208">Phospholipid metabolism</keyword>
<dbReference type="InterPro" id="IPR004570">
    <property type="entry name" value="Phosphatidylglycerol_P_synth"/>
</dbReference>
<comment type="caution">
    <text evidence="13">The sequence shown here is derived from an EMBL/GenBank/DDBJ whole genome shotgun (WGS) entry which is preliminary data.</text>
</comment>
<keyword evidence="6" id="KW-1133">Transmembrane helix</keyword>
<evidence type="ECO:0000256" key="1">
    <source>
        <dbReference type="ARBA" id="ARBA00004141"/>
    </source>
</evidence>
<dbReference type="EMBL" id="JBBWWR010000015">
    <property type="protein sequence ID" value="KAK8950447.1"/>
    <property type="molecule type" value="Genomic_DNA"/>
</dbReference>
<keyword evidence="5" id="KW-0812">Transmembrane</keyword>
<dbReference type="InterPro" id="IPR043130">
    <property type="entry name" value="CDP-OH_PTrfase_TM_dom"/>
</dbReference>
<reference evidence="13 14" key="1">
    <citation type="journal article" date="2022" name="Nat. Plants">
        <title>Genomes of leafy and leafless Platanthera orchids illuminate the evolution of mycoheterotrophy.</title>
        <authorList>
            <person name="Li M.H."/>
            <person name="Liu K.W."/>
            <person name="Li Z."/>
            <person name="Lu H.C."/>
            <person name="Ye Q.L."/>
            <person name="Zhang D."/>
            <person name="Wang J.Y."/>
            <person name="Li Y.F."/>
            <person name="Zhong Z.M."/>
            <person name="Liu X."/>
            <person name="Yu X."/>
            <person name="Liu D.K."/>
            <person name="Tu X.D."/>
            <person name="Liu B."/>
            <person name="Hao Y."/>
            <person name="Liao X.Y."/>
            <person name="Jiang Y.T."/>
            <person name="Sun W.H."/>
            <person name="Chen J."/>
            <person name="Chen Y.Q."/>
            <person name="Ai Y."/>
            <person name="Zhai J.W."/>
            <person name="Wu S.S."/>
            <person name="Zhou Z."/>
            <person name="Hsiao Y.Y."/>
            <person name="Wu W.L."/>
            <person name="Chen Y.Y."/>
            <person name="Lin Y.F."/>
            <person name="Hsu J.L."/>
            <person name="Li C.Y."/>
            <person name="Wang Z.W."/>
            <person name="Zhao X."/>
            <person name="Zhong W.Y."/>
            <person name="Ma X.K."/>
            <person name="Ma L."/>
            <person name="Huang J."/>
            <person name="Chen G.Z."/>
            <person name="Huang M.Z."/>
            <person name="Huang L."/>
            <person name="Peng D.H."/>
            <person name="Luo Y.B."/>
            <person name="Zou S.Q."/>
            <person name="Chen S.P."/>
            <person name="Lan S."/>
            <person name="Tsai W.C."/>
            <person name="Van de Peer Y."/>
            <person name="Liu Z.J."/>
        </authorList>
    </citation>
    <scope>NUCLEOTIDE SEQUENCE [LARGE SCALE GENOMIC DNA]</scope>
    <source>
        <strain evidence="13">Lor288</strain>
    </source>
</reference>
<dbReference type="PROSITE" id="PS00379">
    <property type="entry name" value="CDP_ALCOHOL_P_TRANSF"/>
    <property type="match status" value="1"/>
</dbReference>
<keyword evidence="3" id="KW-0444">Lipid biosynthesis</keyword>
<keyword evidence="4 11" id="KW-0808">Transferase</keyword>
<evidence type="ECO:0000256" key="2">
    <source>
        <dbReference type="ARBA" id="ARBA00010441"/>
    </source>
</evidence>
<evidence type="ECO:0000256" key="9">
    <source>
        <dbReference type="ARBA" id="ARBA00023209"/>
    </source>
</evidence>
<organism evidence="13 14">
    <name type="scientific">Platanthera guangdongensis</name>
    <dbReference type="NCBI Taxonomy" id="2320717"/>
    <lineage>
        <taxon>Eukaryota</taxon>
        <taxon>Viridiplantae</taxon>
        <taxon>Streptophyta</taxon>
        <taxon>Embryophyta</taxon>
        <taxon>Tracheophyta</taxon>
        <taxon>Spermatophyta</taxon>
        <taxon>Magnoliopsida</taxon>
        <taxon>Liliopsida</taxon>
        <taxon>Asparagales</taxon>
        <taxon>Orchidaceae</taxon>
        <taxon>Orchidoideae</taxon>
        <taxon>Orchideae</taxon>
        <taxon>Orchidinae</taxon>
        <taxon>Platanthera</taxon>
    </lineage>
</organism>
<keyword evidence="7" id="KW-0443">Lipid metabolism</keyword>
<keyword evidence="9" id="KW-0594">Phospholipid biosynthesis</keyword>
<evidence type="ECO:0000256" key="5">
    <source>
        <dbReference type="ARBA" id="ARBA00022692"/>
    </source>
</evidence>
<keyword evidence="8" id="KW-0472">Membrane</keyword>
<comment type="subcellular location">
    <subcellularLocation>
        <location evidence="1">Membrane</location>
        <topology evidence="1">Multi-pass membrane protein</topology>
    </subcellularLocation>
</comment>
<feature type="region of interest" description="Disordered" evidence="12">
    <location>
        <begin position="34"/>
        <end position="53"/>
    </location>
</feature>
<dbReference type="NCBIfam" id="TIGR00560">
    <property type="entry name" value="pgsA"/>
    <property type="match status" value="1"/>
</dbReference>
<accession>A0ABR2LUC1</accession>
<gene>
    <name evidence="13" type="ORF">KSP40_PGU016636</name>
</gene>
<sequence length="383" mass="42498">MNDRRSGRNGVRRFAGDGLREGFRSDRAIFAGGERKWADDREDKGSRGLDTGFIHHRCGGEGADKDGGSKQMLQQQQQVISPRLLTLPTVLTLGRVVAVPLLVSSRTPSLFCGLCSRSTSIDTLTYSPRSNAHLANPPRFCGPQSNIRFVNRHFPAMSARSCLPSYHMNGSWATTVTTSIFLVAALTDWLDGYLARKMQLATRFGAFLDPVADKLMVAAALVLLCTEPLEVAVVGEVPWVLTVPAIAITGREITMSAVREWAASQSSKVVEAVAVNDLGKWKTATQMTALTILFITRDPRSRLSSLDRRSSPLSFGWTCSVVISGVHEENMEILDKVIPYFRQLFHENTRWILISPMLRDLVLGSYYRQRNSKAEFKELGSIY</sequence>
<evidence type="ECO:0000256" key="8">
    <source>
        <dbReference type="ARBA" id="ARBA00023136"/>
    </source>
</evidence>
<dbReference type="Proteomes" id="UP001412067">
    <property type="component" value="Unassembled WGS sequence"/>
</dbReference>
<dbReference type="PANTHER" id="PTHR14269:SF62">
    <property type="entry name" value="CDP-DIACYLGLYCEROL--GLYCEROL-3-PHOSPHATE 3-PHOSPHATIDYLTRANSFERASE 1, CHLOROPLASTIC"/>
    <property type="match status" value="1"/>
</dbReference>
<dbReference type="Pfam" id="PF01066">
    <property type="entry name" value="CDP-OH_P_transf"/>
    <property type="match status" value="1"/>
</dbReference>
<name>A0ABR2LUC1_9ASPA</name>
<feature type="compositionally biased region" description="Basic and acidic residues" evidence="12">
    <location>
        <begin position="34"/>
        <end position="47"/>
    </location>
</feature>
<evidence type="ECO:0000313" key="13">
    <source>
        <dbReference type="EMBL" id="KAK8950447.1"/>
    </source>
</evidence>